<keyword evidence="2" id="KW-0255">Endonuclease</keyword>
<keyword evidence="2" id="KW-0540">Nuclease</keyword>
<comment type="similarity">
    <text evidence="1">Belongs to the antirestriction protein family.</text>
</comment>
<accession>A0ABM6EMD3</accession>
<keyword evidence="3" id="KW-1185">Reference proteome</keyword>
<protein>
    <submittedName>
        <fullName evidence="2">Restriction endonuclease</fullName>
    </submittedName>
</protein>
<dbReference type="InterPro" id="IPR004914">
    <property type="entry name" value="Antirestrict"/>
</dbReference>
<sequence length="159" mass="17940">MIHPHTPLTSANEVAEAQPQLSTIKATRGPDHQRLAFWPSHFGNIPQWIMLEPHIFSWMDRLCTDYRGGVWAFYTLSNGGAFMAPEDESHDESRWALFNPLNGNNATMSAEAAGITACLLAYSHHACRTESDAMSEHYYRLRDYAFSHPECDAILSIID</sequence>
<dbReference type="RefSeq" id="WP_070245418.1">
    <property type="nucleotide sequence ID" value="NZ_CP016043.1"/>
</dbReference>
<evidence type="ECO:0000313" key="3">
    <source>
        <dbReference type="Proteomes" id="UP000175893"/>
    </source>
</evidence>
<keyword evidence="2" id="KW-0378">Hydrolase</keyword>
<dbReference type="InterPro" id="IPR042297">
    <property type="entry name" value="Antirestriction_sf"/>
</dbReference>
<dbReference type="Proteomes" id="UP000175893">
    <property type="component" value="Chromosome"/>
</dbReference>
<dbReference type="EMBL" id="CP016043">
    <property type="protein sequence ID" value="AOV98213.1"/>
    <property type="molecule type" value="Genomic_DNA"/>
</dbReference>
<dbReference type="Pfam" id="PF03230">
    <property type="entry name" value="Antirestrict"/>
    <property type="match status" value="1"/>
</dbReference>
<evidence type="ECO:0000313" key="2">
    <source>
        <dbReference type="EMBL" id="AOV98213.1"/>
    </source>
</evidence>
<organism evidence="2 3">
    <name type="scientific">Edwardsiella hoshinae</name>
    <dbReference type="NCBI Taxonomy" id="93378"/>
    <lineage>
        <taxon>Bacteria</taxon>
        <taxon>Pseudomonadati</taxon>
        <taxon>Pseudomonadota</taxon>
        <taxon>Gammaproteobacteria</taxon>
        <taxon>Enterobacterales</taxon>
        <taxon>Hafniaceae</taxon>
        <taxon>Edwardsiella</taxon>
    </lineage>
</organism>
<gene>
    <name evidence="2" type="ORF">A9798_15495</name>
</gene>
<proteinExistence type="inferred from homology"/>
<evidence type="ECO:0000256" key="1">
    <source>
        <dbReference type="ARBA" id="ARBA00008618"/>
    </source>
</evidence>
<dbReference type="GO" id="GO:0004519">
    <property type="term" value="F:endonuclease activity"/>
    <property type="evidence" value="ECO:0007669"/>
    <property type="project" value="UniProtKB-KW"/>
</dbReference>
<name>A0ABM6EMD3_9GAMM</name>
<reference evidence="2 3" key="1">
    <citation type="submission" date="2016-06" db="EMBL/GenBank/DDBJ databases">
        <title>Complete genome sequence of Edwardsiella hoshinae ATCC 35051.</title>
        <authorList>
            <person name="Reichley S.R."/>
            <person name="Waldbieser G.C."/>
            <person name="Lawrence M.L."/>
            <person name="Griffin M.J."/>
        </authorList>
    </citation>
    <scope>NUCLEOTIDE SEQUENCE [LARGE SCALE GENOMIC DNA]</scope>
    <source>
        <strain evidence="2 3">ATCC 35051</strain>
    </source>
</reference>
<dbReference type="Gene3D" id="3.30.70.3580">
    <property type="entry name" value="Antirestriction protein"/>
    <property type="match status" value="1"/>
</dbReference>